<dbReference type="Proteomes" id="UP000203996">
    <property type="component" value="Segment"/>
</dbReference>
<dbReference type="GeneID" id="27924310"/>
<evidence type="ECO:0000313" key="1">
    <source>
        <dbReference type="EMBL" id="ANF29734.1"/>
    </source>
</evidence>
<evidence type="ECO:0000313" key="2">
    <source>
        <dbReference type="Proteomes" id="UP000203996"/>
    </source>
</evidence>
<organism evidence="1 2">
    <name type="scientific">Catopsilia pomona nucleopolyhedrovirus</name>
    <dbReference type="NCBI Taxonomy" id="1850906"/>
    <lineage>
        <taxon>Viruses</taxon>
        <taxon>Viruses incertae sedis</taxon>
        <taxon>Naldaviricetes</taxon>
        <taxon>Lefavirales</taxon>
        <taxon>Baculoviridae</taxon>
        <taxon>Alphabaculovirus</taxon>
        <taxon>Alphabaculovirus capomonae</taxon>
    </lineage>
</organism>
<accession>A0A172WZG3</accession>
<proteinExistence type="predicted"/>
<keyword evidence="2" id="KW-1185">Reference proteome</keyword>
<sequence length="371" mass="43114">MCSTKKAIELNPCASVKLVPYRPMRVPKQMQCSIHPRRANCKAMRPHNNYSDPDNENDTLHMTVMNCIFLNEHKKLYYRHLLRKETDQAEARKTILNAENVYECTLIRPIRTEHFRSVDEAGEHNMTVLKIIIDAVIEYLSKLADDEYILIVDRMYVDLIYSEFRAVILPQSAYIIKGDYVECGSDCDNDNDDDDFNQQNIQYPWKLITTNNLIVSTDESRQSQYIYRTFLLYNTILTAILRQTNPFDVNNNNTSISIIARNLGNCPNNKNRIKCCDLNYGGAPPGHIMCPPREITKRIFRYAKWGRNPNNYKRYSEIIARQSDATGGVSTDLRENVNNDLHARDRAQLYLLDWQNFMGEFSSYFGLSSTQ</sequence>
<dbReference type="InterPro" id="IPR008416">
    <property type="entry name" value="Baculo_VP1054"/>
</dbReference>
<protein>
    <submittedName>
        <fullName evidence="1">ORF-86</fullName>
    </submittedName>
</protein>
<reference evidence="1 2" key="1">
    <citation type="journal article" date="2016" name="PLoS ONE">
        <title>Genome Sequencing and Analysis of Catopsilia pomona nucleopolyhedrovirus: A Distinct Species in Group I Alphabaculovirus.</title>
        <authorList>
            <person name="Wang J."/>
            <person name="Zhu Z."/>
            <person name="Zhang L."/>
            <person name="Hou D."/>
            <person name="Wang M."/>
            <person name="Arif B."/>
            <person name="Kou Z."/>
            <person name="Wang H."/>
            <person name="Deng F."/>
            <person name="Hu Z."/>
        </authorList>
    </citation>
    <scope>NUCLEOTIDE SEQUENCE [LARGE SCALE GENOMIC DNA]</scope>
    <source>
        <strain evidence="1">416</strain>
    </source>
</reference>
<dbReference type="OrthoDB" id="6189at10239"/>
<dbReference type="RefSeq" id="YP_009255343.1">
    <property type="nucleotide sequence ID" value="NC_030240.1"/>
</dbReference>
<gene>
    <name evidence="1" type="primary">vp1054</name>
    <name evidence="1" type="ORF">CapoNPV_086</name>
</gene>
<dbReference type="KEGG" id="vg:27924310"/>
<dbReference type="EMBL" id="KU565883">
    <property type="protein sequence ID" value="ANF29734.1"/>
    <property type="molecule type" value="Genomic_DNA"/>
</dbReference>
<dbReference type="Pfam" id="PF05789">
    <property type="entry name" value="Baculo_VP1054"/>
    <property type="match status" value="1"/>
</dbReference>
<name>A0A172WZG3_9ABAC</name>